<evidence type="ECO:0000313" key="2">
    <source>
        <dbReference type="EMBL" id="KAH3705243.1"/>
    </source>
</evidence>
<evidence type="ECO:0000313" key="3">
    <source>
        <dbReference type="Proteomes" id="UP000828390"/>
    </source>
</evidence>
<dbReference type="Proteomes" id="UP000828390">
    <property type="component" value="Unassembled WGS sequence"/>
</dbReference>
<organism evidence="2 3">
    <name type="scientific">Dreissena polymorpha</name>
    <name type="common">Zebra mussel</name>
    <name type="synonym">Mytilus polymorpha</name>
    <dbReference type="NCBI Taxonomy" id="45954"/>
    <lineage>
        <taxon>Eukaryota</taxon>
        <taxon>Metazoa</taxon>
        <taxon>Spiralia</taxon>
        <taxon>Lophotrochozoa</taxon>
        <taxon>Mollusca</taxon>
        <taxon>Bivalvia</taxon>
        <taxon>Autobranchia</taxon>
        <taxon>Heteroconchia</taxon>
        <taxon>Euheterodonta</taxon>
        <taxon>Imparidentia</taxon>
        <taxon>Neoheterodontei</taxon>
        <taxon>Myida</taxon>
        <taxon>Dreissenoidea</taxon>
        <taxon>Dreissenidae</taxon>
        <taxon>Dreissena</taxon>
    </lineage>
</organism>
<dbReference type="EMBL" id="JAIWYP010000015">
    <property type="protein sequence ID" value="KAH3705243.1"/>
    <property type="molecule type" value="Genomic_DNA"/>
</dbReference>
<protein>
    <submittedName>
        <fullName evidence="2">Uncharacterized protein</fullName>
    </submittedName>
</protein>
<reference evidence="2" key="1">
    <citation type="journal article" date="2019" name="bioRxiv">
        <title>The Genome of the Zebra Mussel, Dreissena polymorpha: A Resource for Invasive Species Research.</title>
        <authorList>
            <person name="McCartney M.A."/>
            <person name="Auch B."/>
            <person name="Kono T."/>
            <person name="Mallez S."/>
            <person name="Zhang Y."/>
            <person name="Obille A."/>
            <person name="Becker A."/>
            <person name="Abrahante J.E."/>
            <person name="Garbe J."/>
            <person name="Badalamenti J.P."/>
            <person name="Herman A."/>
            <person name="Mangelson H."/>
            <person name="Liachko I."/>
            <person name="Sullivan S."/>
            <person name="Sone E.D."/>
            <person name="Koren S."/>
            <person name="Silverstein K.A.T."/>
            <person name="Beckman K.B."/>
            <person name="Gohl D.M."/>
        </authorList>
    </citation>
    <scope>NUCLEOTIDE SEQUENCE</scope>
    <source>
        <strain evidence="2">Duluth1</strain>
        <tissue evidence="2">Whole animal</tissue>
    </source>
</reference>
<dbReference type="AlphaFoldDB" id="A0A9D4BRN7"/>
<accession>A0A9D4BRN7</accession>
<dbReference type="InterPro" id="IPR029071">
    <property type="entry name" value="Ubiquitin-like_domsf"/>
</dbReference>
<gene>
    <name evidence="2" type="ORF">DPMN_080311</name>
</gene>
<comment type="caution">
    <text evidence="2">The sequence shown here is derived from an EMBL/GenBank/DDBJ whole genome shotgun (WGS) entry which is preliminary data.</text>
</comment>
<dbReference type="SUPFAM" id="SSF54236">
    <property type="entry name" value="Ubiquitin-like"/>
    <property type="match status" value="1"/>
</dbReference>
<evidence type="ECO:0000256" key="1">
    <source>
        <dbReference type="SAM" id="MobiDB-lite"/>
    </source>
</evidence>
<reference evidence="2" key="2">
    <citation type="submission" date="2020-11" db="EMBL/GenBank/DDBJ databases">
        <authorList>
            <person name="McCartney M.A."/>
            <person name="Auch B."/>
            <person name="Kono T."/>
            <person name="Mallez S."/>
            <person name="Becker A."/>
            <person name="Gohl D.M."/>
            <person name="Silverstein K.A.T."/>
            <person name="Koren S."/>
            <person name="Bechman K.B."/>
            <person name="Herman A."/>
            <person name="Abrahante J.E."/>
            <person name="Garbe J."/>
        </authorList>
    </citation>
    <scope>NUCLEOTIDE SEQUENCE</scope>
    <source>
        <strain evidence="2">Duluth1</strain>
        <tissue evidence="2">Whole animal</tissue>
    </source>
</reference>
<sequence length="497" mass="55572">MAEIPFIIDGAAQIVMCVSKTTTCADVIAKLPNLQVPLAVFLSAEGVERELPGKTKLLKVLRANASSNNVEFVIKQSTIKTQKSPGLGRKRLSRDSLKKVSDLAFYVRYQKKKVEVIRSKAEGTPHKTHIKRLTTHASTNSMDAFLAKADLDEMARFLSFCGQVTTERLTGHSAKRTQSTNQTETADHVTGVKLSPKRKFNTPKRTMSTCSSSTGTACSSDTGYQSAPSETSSTKSESKLSNKPRRTVLLKDDDNGPKHSTPVVASRHQRRSQDKLDCTLTDEYLERMDECEGKSIIMERFIADQTLAAGNDDHRPIPTHRLPDQQSLSVFRGKKENHRFLLEKNCESFTQTEACDLGQFLPSRMSDLTAQRTLRRESAFANLRKCTETNRFSLPAASFACSARISTDDEFSYSFNCTFPAIDEHQSLDFSYSFTVSEESDVTCNFFRNENTASDDSLWSFEKTKPSFCGDQLDLTCLEINEHERNIGCYDSLLSDI</sequence>
<feature type="region of interest" description="Disordered" evidence="1">
    <location>
        <begin position="169"/>
        <end position="273"/>
    </location>
</feature>
<name>A0A9D4BRN7_DREPO</name>
<proteinExistence type="predicted"/>
<feature type="compositionally biased region" description="Low complexity" evidence="1">
    <location>
        <begin position="206"/>
        <end position="235"/>
    </location>
</feature>
<dbReference type="Gene3D" id="3.10.20.90">
    <property type="entry name" value="Phosphatidylinositol 3-kinase Catalytic Subunit, Chain A, domain 1"/>
    <property type="match status" value="1"/>
</dbReference>
<keyword evidence="3" id="KW-1185">Reference proteome</keyword>